<sequence length="152" mass="15873">MSAPNRWLVAGAGLSALAALLHLGVIAWGAPGYRMFGAGERMAQLAEAGHWYPPVVTVCIAAVLGIWAAYALSGAGLIRRLPALKPILCAITAVYVLRGLVLIPLLVTGHAAATAFNVWSSAICLGYGVVHLIGLIQVWPTLRRTALAASPR</sequence>
<evidence type="ECO:0000256" key="1">
    <source>
        <dbReference type="SAM" id="Phobius"/>
    </source>
</evidence>
<comment type="caution">
    <text evidence="2">The sequence shown here is derived from an EMBL/GenBank/DDBJ whole genome shotgun (WGS) entry which is preliminary data.</text>
</comment>
<evidence type="ECO:0000313" key="2">
    <source>
        <dbReference type="EMBL" id="MFD0738393.1"/>
    </source>
</evidence>
<dbReference type="RefSeq" id="WP_386811318.1">
    <property type="nucleotide sequence ID" value="NZ_JBHTIH010000002.1"/>
</dbReference>
<evidence type="ECO:0008006" key="4">
    <source>
        <dbReference type="Google" id="ProtNLM"/>
    </source>
</evidence>
<keyword evidence="3" id="KW-1185">Reference proteome</keyword>
<dbReference type="Proteomes" id="UP001597090">
    <property type="component" value="Unassembled WGS sequence"/>
</dbReference>
<dbReference type="EMBL" id="JBHTIH010000002">
    <property type="protein sequence ID" value="MFD0738393.1"/>
    <property type="molecule type" value="Genomic_DNA"/>
</dbReference>
<feature type="transmembrane region" description="Helical" evidence="1">
    <location>
        <begin position="51"/>
        <end position="72"/>
    </location>
</feature>
<keyword evidence="1" id="KW-0812">Transmembrane</keyword>
<feature type="transmembrane region" description="Helical" evidence="1">
    <location>
        <begin position="84"/>
        <end position="107"/>
    </location>
</feature>
<reference evidence="3" key="1">
    <citation type="journal article" date="2019" name="Int. J. Syst. Evol. Microbiol.">
        <title>The Global Catalogue of Microorganisms (GCM) 10K type strain sequencing project: providing services to taxonomists for standard genome sequencing and annotation.</title>
        <authorList>
            <consortium name="The Broad Institute Genomics Platform"/>
            <consortium name="The Broad Institute Genome Sequencing Center for Infectious Disease"/>
            <person name="Wu L."/>
            <person name="Ma J."/>
        </authorList>
    </citation>
    <scope>NUCLEOTIDE SEQUENCE [LARGE SCALE GENOMIC DNA]</scope>
    <source>
        <strain evidence="3">CCUG 55491</strain>
    </source>
</reference>
<proteinExistence type="predicted"/>
<keyword evidence="1" id="KW-0472">Membrane</keyword>
<evidence type="ECO:0000313" key="3">
    <source>
        <dbReference type="Proteomes" id="UP001597090"/>
    </source>
</evidence>
<feature type="transmembrane region" description="Helical" evidence="1">
    <location>
        <begin position="119"/>
        <end position="142"/>
    </location>
</feature>
<gene>
    <name evidence="2" type="ORF">ACFQZQ_03715</name>
</gene>
<organism evidence="2 3">
    <name type="scientific">Lysobacter koreensis</name>
    <dbReference type="NCBI Taxonomy" id="266122"/>
    <lineage>
        <taxon>Bacteria</taxon>
        <taxon>Pseudomonadati</taxon>
        <taxon>Pseudomonadota</taxon>
        <taxon>Gammaproteobacteria</taxon>
        <taxon>Lysobacterales</taxon>
        <taxon>Lysobacteraceae</taxon>
        <taxon>Lysobacter</taxon>
    </lineage>
</organism>
<keyword evidence="1" id="KW-1133">Transmembrane helix</keyword>
<name>A0ABW2YJE4_9GAMM</name>
<protein>
    <recommendedName>
        <fullName evidence="4">DUF3995 domain-containing protein</fullName>
    </recommendedName>
</protein>
<accession>A0ABW2YJE4</accession>